<dbReference type="PANTHER" id="PTHR37783:SF1">
    <property type="entry name" value="MEMBRANE PROTEIN, PUTATIVE (AFU_ORTHOLOGUE AFUA_1G04315)-RELATED"/>
    <property type="match status" value="1"/>
</dbReference>
<feature type="transmembrane region" description="Helical" evidence="1">
    <location>
        <begin position="112"/>
        <end position="130"/>
    </location>
</feature>
<dbReference type="Pfam" id="PF10615">
    <property type="entry name" value="DUF2470"/>
    <property type="match status" value="1"/>
</dbReference>
<dbReference type="Proteomes" id="UP001521184">
    <property type="component" value="Unassembled WGS sequence"/>
</dbReference>
<protein>
    <recommendedName>
        <fullName evidence="2">DUF2470 domain-containing protein</fullName>
    </recommendedName>
</protein>
<name>A0ABR3TYJ0_9PEZI</name>
<keyword evidence="1" id="KW-1133">Transmembrane helix</keyword>
<evidence type="ECO:0000313" key="3">
    <source>
        <dbReference type="EMBL" id="KAL1647378.1"/>
    </source>
</evidence>
<keyword evidence="1" id="KW-0812">Transmembrane</keyword>
<feature type="transmembrane region" description="Helical" evidence="1">
    <location>
        <begin position="150"/>
        <end position="172"/>
    </location>
</feature>
<evidence type="ECO:0000259" key="2">
    <source>
        <dbReference type="Pfam" id="PF10615"/>
    </source>
</evidence>
<feature type="domain" description="DUF2470" evidence="2">
    <location>
        <begin position="12"/>
        <end position="89"/>
    </location>
</feature>
<comment type="caution">
    <text evidence="3">The sequence shown here is derived from an EMBL/GenBank/DDBJ whole genome shotgun (WGS) entry which is preliminary data.</text>
</comment>
<sequence>MADAAAQEAAAKRRIVSHMNADHQDSLMGQIARYLEHYCNVSSFAARRARLTDLSLGSMSIGAAGKTFTIPLEPPMQSWREARERVIQMDRDCLAGLGRSDITVRQYTRPRGAHAVIFVVCALTYVLVSRRANALPGSFIYNHVLGYSPGFAAFVARVQPLVLALMIAIHVVEASIMARRLQRHNVAQLSWLWWQWVASSFIEGFGALQRIDALVQQGRREKDKQKH</sequence>
<reference evidence="3 4" key="1">
    <citation type="journal article" date="2023" name="Plant Dis.">
        <title>First Report of Diplodia intermedia Causing Canker and Dieback Diseases on Apple Trees in Canada.</title>
        <authorList>
            <person name="Ellouze W."/>
            <person name="Ilyukhin E."/>
            <person name="Sulman M."/>
            <person name="Ali S."/>
        </authorList>
    </citation>
    <scope>NUCLEOTIDE SEQUENCE [LARGE SCALE GENOMIC DNA]</scope>
    <source>
        <strain evidence="3 4">M45-28</strain>
    </source>
</reference>
<gene>
    <name evidence="3" type="ORF">SLS58_002706</name>
</gene>
<dbReference type="PANTHER" id="PTHR37783">
    <property type="entry name" value="MEMBRANE PROTEIN, PUTATIVE (AFU_ORTHOLOGUE AFUA_1G04315)-RELATED"/>
    <property type="match status" value="1"/>
</dbReference>
<proteinExistence type="predicted"/>
<keyword evidence="4" id="KW-1185">Reference proteome</keyword>
<evidence type="ECO:0000256" key="1">
    <source>
        <dbReference type="SAM" id="Phobius"/>
    </source>
</evidence>
<keyword evidence="1" id="KW-0472">Membrane</keyword>
<dbReference type="Gene3D" id="3.20.180.10">
    <property type="entry name" value="PNP-oxidase-like"/>
    <property type="match status" value="1"/>
</dbReference>
<evidence type="ECO:0000313" key="4">
    <source>
        <dbReference type="Proteomes" id="UP001521184"/>
    </source>
</evidence>
<dbReference type="InterPro" id="IPR037119">
    <property type="entry name" value="Haem_oxidase_HugZ-like_sf"/>
</dbReference>
<organism evidence="3 4">
    <name type="scientific">Diplodia intermedia</name>
    <dbReference type="NCBI Taxonomy" id="856260"/>
    <lineage>
        <taxon>Eukaryota</taxon>
        <taxon>Fungi</taxon>
        <taxon>Dikarya</taxon>
        <taxon>Ascomycota</taxon>
        <taxon>Pezizomycotina</taxon>
        <taxon>Dothideomycetes</taxon>
        <taxon>Dothideomycetes incertae sedis</taxon>
        <taxon>Botryosphaeriales</taxon>
        <taxon>Botryosphaeriaceae</taxon>
        <taxon>Diplodia</taxon>
    </lineage>
</organism>
<accession>A0ABR3TYJ0</accession>
<dbReference type="EMBL" id="JAKEKT020000012">
    <property type="protein sequence ID" value="KAL1647378.1"/>
    <property type="molecule type" value="Genomic_DNA"/>
</dbReference>
<dbReference type="InterPro" id="IPR019595">
    <property type="entry name" value="DUF2470"/>
</dbReference>